<dbReference type="InterPro" id="IPR032675">
    <property type="entry name" value="LRR_dom_sf"/>
</dbReference>
<protein>
    <submittedName>
        <fullName evidence="1">Uncharacterized protein</fullName>
    </submittedName>
</protein>
<accession>A0A498JZW5</accession>
<evidence type="ECO:0000313" key="1">
    <source>
        <dbReference type="EMBL" id="RXH98721.1"/>
    </source>
</evidence>
<dbReference type="EMBL" id="RDQH01000331">
    <property type="protein sequence ID" value="RXH98721.1"/>
    <property type="molecule type" value="Genomic_DNA"/>
</dbReference>
<comment type="caution">
    <text evidence="1">The sequence shown here is derived from an EMBL/GenBank/DDBJ whole genome shotgun (WGS) entry which is preliminary data.</text>
</comment>
<name>A0A498JZW5_MALDO</name>
<gene>
    <name evidence="1" type="ORF">DVH24_011046</name>
</gene>
<organism evidence="1 2">
    <name type="scientific">Malus domestica</name>
    <name type="common">Apple</name>
    <name type="synonym">Pyrus malus</name>
    <dbReference type="NCBI Taxonomy" id="3750"/>
    <lineage>
        <taxon>Eukaryota</taxon>
        <taxon>Viridiplantae</taxon>
        <taxon>Streptophyta</taxon>
        <taxon>Embryophyta</taxon>
        <taxon>Tracheophyta</taxon>
        <taxon>Spermatophyta</taxon>
        <taxon>Magnoliopsida</taxon>
        <taxon>eudicotyledons</taxon>
        <taxon>Gunneridae</taxon>
        <taxon>Pentapetalae</taxon>
        <taxon>rosids</taxon>
        <taxon>fabids</taxon>
        <taxon>Rosales</taxon>
        <taxon>Rosaceae</taxon>
        <taxon>Amygdaloideae</taxon>
        <taxon>Maleae</taxon>
        <taxon>Malus</taxon>
    </lineage>
</organism>
<dbReference type="Gene3D" id="3.80.10.10">
    <property type="entry name" value="Ribonuclease Inhibitor"/>
    <property type="match status" value="1"/>
</dbReference>
<dbReference type="PANTHER" id="PTHR48007:SF37">
    <property type="entry name" value="LEUCINE-RICH REPEAT PROTEIN KINASE FAMILY PROTEIN"/>
    <property type="match status" value="1"/>
</dbReference>
<dbReference type="InterPro" id="IPR046959">
    <property type="entry name" value="PRK1-6/SRF4-like"/>
</dbReference>
<reference evidence="1 2" key="1">
    <citation type="submission" date="2018-10" db="EMBL/GenBank/DDBJ databases">
        <title>A high-quality apple genome assembly.</title>
        <authorList>
            <person name="Hu J."/>
        </authorList>
    </citation>
    <scope>NUCLEOTIDE SEQUENCE [LARGE SCALE GENOMIC DNA]</scope>
    <source>
        <strain evidence="2">cv. HFTH1</strain>
        <tissue evidence="1">Young leaf</tissue>
    </source>
</reference>
<evidence type="ECO:0000313" key="2">
    <source>
        <dbReference type="Proteomes" id="UP000290289"/>
    </source>
</evidence>
<sequence>MNLAMADYEFQESEVIFPMDNLDFETCLDFRRPPELGPLLNSNAQPPFLSKTYDMVDDLATDPGPPATLGFSGSPAFSGQGSAATPVPNAVKKDTFSPDTLLCFEPSESDEKQPDHLSSKLFSKKERERTGLLSWTKVMISKIFTVRFTLFQDLRFCASTFSAVCENRHKKLGRFSFIFSPPLPSDTQPSLPPDVLALVAFNPKRIYTAPFHSLPTPPSSSPSVNTMFSGPVPPLNQNTLQTFNVFGNNLTGAIPITPTLLRFGASSFLWNPGLCGVTVNKECNRTKSFFRSNSCSQNFAAHEGGRAEQCRKYPRL</sequence>
<proteinExistence type="predicted"/>
<keyword evidence="2" id="KW-1185">Reference proteome</keyword>
<dbReference type="PANTHER" id="PTHR48007">
    <property type="entry name" value="LEUCINE-RICH REPEAT RECEPTOR-LIKE PROTEIN KINASE PXC1"/>
    <property type="match status" value="1"/>
</dbReference>
<dbReference type="Proteomes" id="UP000290289">
    <property type="component" value="Chromosome 5"/>
</dbReference>
<dbReference type="AlphaFoldDB" id="A0A498JZW5"/>